<dbReference type="EMBL" id="LT828648">
    <property type="protein sequence ID" value="SLM49073.1"/>
    <property type="molecule type" value="Genomic_DNA"/>
</dbReference>
<protein>
    <submittedName>
        <fullName evidence="2">Uncharacterized protein</fullName>
    </submittedName>
</protein>
<evidence type="ECO:0000313" key="2">
    <source>
        <dbReference type="EMBL" id="SLM49073.1"/>
    </source>
</evidence>
<dbReference type="RefSeq" id="WP_080887369.1">
    <property type="nucleotide sequence ID" value="NZ_LT828648.1"/>
</dbReference>
<keyword evidence="1" id="KW-0472">Membrane</keyword>
<sequence>MNSEQSSPIGWKHKIIEEVIEYWIIFGYIALVLVAFTWYRRLILAQYHIEYTEYWFPLIEAAVLAKVIMVGDWLGLGRGLQHKPLVLSTLYKTFVFTLWVALFTLIEKTVRGLIHGHGVMGGIDEMASKGPYELLSWCIVAFLTFIPFFGFRELGRVLGMKRIRALFWKQSISAQAPL</sequence>
<dbReference type="Proteomes" id="UP000192042">
    <property type="component" value="Chromosome I"/>
</dbReference>
<dbReference type="AlphaFoldDB" id="A0A1W1I8E8"/>
<dbReference type="KEGG" id="nja:NSJP_2906"/>
<evidence type="ECO:0000256" key="1">
    <source>
        <dbReference type="SAM" id="Phobius"/>
    </source>
</evidence>
<dbReference type="OrthoDB" id="5452810at2"/>
<feature type="transmembrane region" description="Helical" evidence="1">
    <location>
        <begin position="134"/>
        <end position="154"/>
    </location>
</feature>
<reference evidence="2 3" key="1">
    <citation type="submission" date="2017-03" db="EMBL/GenBank/DDBJ databases">
        <authorList>
            <person name="Afonso C.L."/>
            <person name="Miller P.J."/>
            <person name="Scott M.A."/>
            <person name="Spackman E."/>
            <person name="Goraichik I."/>
            <person name="Dimitrov K.M."/>
            <person name="Suarez D.L."/>
            <person name="Swayne D.E."/>
        </authorList>
    </citation>
    <scope>NUCLEOTIDE SEQUENCE [LARGE SCALE GENOMIC DNA]</scope>
    <source>
        <strain evidence="2">Genome sequencing of Nitrospira japonica strain NJ11</strain>
    </source>
</reference>
<gene>
    <name evidence="2" type="ORF">NSJP_2906</name>
</gene>
<feature type="transmembrane region" description="Helical" evidence="1">
    <location>
        <begin position="86"/>
        <end position="106"/>
    </location>
</feature>
<keyword evidence="1" id="KW-1133">Transmembrane helix</keyword>
<keyword evidence="1" id="KW-0812">Transmembrane</keyword>
<organism evidence="2 3">
    <name type="scientific">Nitrospira japonica</name>
    <dbReference type="NCBI Taxonomy" id="1325564"/>
    <lineage>
        <taxon>Bacteria</taxon>
        <taxon>Pseudomonadati</taxon>
        <taxon>Nitrospirota</taxon>
        <taxon>Nitrospiria</taxon>
        <taxon>Nitrospirales</taxon>
        <taxon>Nitrospiraceae</taxon>
        <taxon>Nitrospira</taxon>
    </lineage>
</organism>
<name>A0A1W1I8E8_9BACT</name>
<evidence type="ECO:0000313" key="3">
    <source>
        <dbReference type="Proteomes" id="UP000192042"/>
    </source>
</evidence>
<keyword evidence="3" id="KW-1185">Reference proteome</keyword>
<feature type="transmembrane region" description="Helical" evidence="1">
    <location>
        <begin position="20"/>
        <end position="39"/>
    </location>
</feature>
<feature type="transmembrane region" description="Helical" evidence="1">
    <location>
        <begin position="54"/>
        <end position="74"/>
    </location>
</feature>
<accession>A0A1W1I8E8</accession>
<proteinExistence type="predicted"/>